<feature type="region of interest" description="Disordered" evidence="1">
    <location>
        <begin position="204"/>
        <end position="257"/>
    </location>
</feature>
<dbReference type="SUPFAM" id="SSF46934">
    <property type="entry name" value="UBA-like"/>
    <property type="match status" value="1"/>
</dbReference>
<dbReference type="InterPro" id="IPR001012">
    <property type="entry name" value="UBX_dom"/>
</dbReference>
<dbReference type="Gene3D" id="1.10.8.10">
    <property type="entry name" value="DNA helicase RuvA subunit, C-terminal domain"/>
    <property type="match status" value="1"/>
</dbReference>
<feature type="compositionally biased region" description="Gly residues" evidence="1">
    <location>
        <begin position="217"/>
        <end position="226"/>
    </location>
</feature>
<dbReference type="STRING" id="6832.A0A553NSI9"/>
<feature type="compositionally biased region" description="Low complexity" evidence="1">
    <location>
        <begin position="111"/>
        <end position="122"/>
    </location>
</feature>
<dbReference type="OMA" id="NKDHTDK"/>
<proteinExistence type="predicted"/>
<dbReference type="InterPro" id="IPR012989">
    <property type="entry name" value="SEP_domain"/>
</dbReference>
<protein>
    <submittedName>
        <fullName evidence="4">Uncharacterized protein</fullName>
    </submittedName>
</protein>
<feature type="non-terminal residue" evidence="4">
    <location>
        <position position="1"/>
    </location>
</feature>
<dbReference type="GO" id="GO:0061025">
    <property type="term" value="P:membrane fusion"/>
    <property type="evidence" value="ECO:0007669"/>
    <property type="project" value="TreeGrafter"/>
</dbReference>
<dbReference type="Pfam" id="PF14555">
    <property type="entry name" value="UBA_4"/>
    <property type="match status" value="1"/>
</dbReference>
<dbReference type="Pfam" id="PF08059">
    <property type="entry name" value="SEP"/>
    <property type="match status" value="1"/>
</dbReference>
<accession>A0A553NSI9</accession>
<keyword evidence="5" id="KW-1185">Reference proteome</keyword>
<comment type="caution">
    <text evidence="4">The sequence shown here is derived from an EMBL/GenBank/DDBJ whole genome shotgun (WGS) entry which is preliminary data.</text>
</comment>
<dbReference type="InterPro" id="IPR009060">
    <property type="entry name" value="UBA-like_sf"/>
</dbReference>
<feature type="region of interest" description="Disordered" evidence="1">
    <location>
        <begin position="106"/>
        <end position="190"/>
    </location>
</feature>
<feature type="domain" description="SEP" evidence="3">
    <location>
        <begin position="257"/>
        <end position="322"/>
    </location>
</feature>
<dbReference type="GO" id="GO:0000045">
    <property type="term" value="P:autophagosome assembly"/>
    <property type="evidence" value="ECO:0007669"/>
    <property type="project" value="TreeGrafter"/>
</dbReference>
<evidence type="ECO:0000259" key="3">
    <source>
        <dbReference type="PROSITE" id="PS51399"/>
    </source>
</evidence>
<dbReference type="InterPro" id="IPR036241">
    <property type="entry name" value="NSFL1C_SEP_dom_sf"/>
</dbReference>
<dbReference type="EMBL" id="VCGU01000010">
    <property type="protein sequence ID" value="TRY68403.1"/>
    <property type="molecule type" value="Genomic_DNA"/>
</dbReference>
<dbReference type="Gene3D" id="3.30.420.210">
    <property type="entry name" value="SEP domain"/>
    <property type="match status" value="1"/>
</dbReference>
<dbReference type="Proteomes" id="UP000318571">
    <property type="component" value="Chromosome 1"/>
</dbReference>
<dbReference type="SMART" id="SM00166">
    <property type="entry name" value="UBX"/>
    <property type="match status" value="1"/>
</dbReference>
<dbReference type="GO" id="GO:0031468">
    <property type="term" value="P:nuclear membrane reassembly"/>
    <property type="evidence" value="ECO:0007669"/>
    <property type="project" value="TreeGrafter"/>
</dbReference>
<dbReference type="GO" id="GO:0043161">
    <property type="term" value="P:proteasome-mediated ubiquitin-dependent protein catabolic process"/>
    <property type="evidence" value="ECO:0007669"/>
    <property type="project" value="TreeGrafter"/>
</dbReference>
<gene>
    <name evidence="4" type="ORF">TCAL_10231</name>
</gene>
<evidence type="ECO:0000313" key="5">
    <source>
        <dbReference type="Proteomes" id="UP000318571"/>
    </source>
</evidence>
<dbReference type="Pfam" id="PF00789">
    <property type="entry name" value="UBX"/>
    <property type="match status" value="1"/>
</dbReference>
<dbReference type="FunFam" id="3.30.420.210:FF:000002">
    <property type="entry name" value="UBX domain-containing protein 1"/>
    <property type="match status" value="1"/>
</dbReference>
<dbReference type="PANTHER" id="PTHR23333:SF20">
    <property type="entry name" value="NSFL1 COFACTOR P47"/>
    <property type="match status" value="1"/>
</dbReference>
<dbReference type="GO" id="GO:0005829">
    <property type="term" value="C:cytosol"/>
    <property type="evidence" value="ECO:0007669"/>
    <property type="project" value="TreeGrafter"/>
</dbReference>
<dbReference type="SUPFAM" id="SSF102848">
    <property type="entry name" value="NSFL1 (p97 ATPase) cofactor p47, SEP domain"/>
    <property type="match status" value="1"/>
</dbReference>
<name>A0A553NSI9_TIGCA</name>
<dbReference type="GO" id="GO:0007030">
    <property type="term" value="P:Golgi organization"/>
    <property type="evidence" value="ECO:0007669"/>
    <property type="project" value="TreeGrafter"/>
</dbReference>
<dbReference type="InterPro" id="IPR029071">
    <property type="entry name" value="Ubiquitin-like_domsf"/>
</dbReference>
<dbReference type="PANTHER" id="PTHR23333">
    <property type="entry name" value="UBX DOMAIN CONTAINING PROTEIN"/>
    <property type="match status" value="1"/>
</dbReference>
<feature type="domain" description="UBX" evidence="2">
    <location>
        <begin position="378"/>
        <end position="455"/>
    </location>
</feature>
<dbReference type="CDD" id="cd14348">
    <property type="entry name" value="UBA_p47"/>
    <property type="match status" value="1"/>
</dbReference>
<dbReference type="SMART" id="SM00553">
    <property type="entry name" value="SEP"/>
    <property type="match status" value="1"/>
</dbReference>
<sequence>EKWRPGRPWAPSAHWVDFLGQLTSGTQSTANKNRQVTFITKNYFHLFSPFFPSSHPNMASQEEKDLLISQFQGITGQDVDQSRFYLESADWKLDMAMSSFYENDDQGAGGALPEAMDAAPAAAAPPPVAAAPPTSRRPARDTGGSSRIATFGSLRGANRDSDDSEEEGQAFFAGGSDTSGQQILGPPRKKGEALVKELFKKAREAGAEEVDPNAPGGSRGGAGGSSFSGTAFKLGSETMESEEIPPPGGARRTTEPPREFTLKMWQNGFSIDDGELRAYNDHQNRAFLAAVMTGQIPEELIREAKGGEVHVNMEDHKHEEFVKPKVKAKAFSGAGHMLGSVAPDVAVASVSVPVVAAADPADKTKNEAAAKEQVKVDASQPTTFIQVRMHDGSRLKIQLNQSQTVGDIRRYVTISRPEIAAQTFILMTSFPNKELTDDQATLKDAGLLNAAILLKLK</sequence>
<dbReference type="GO" id="GO:0043130">
    <property type="term" value="F:ubiquitin binding"/>
    <property type="evidence" value="ECO:0007669"/>
    <property type="project" value="TreeGrafter"/>
</dbReference>
<dbReference type="GO" id="GO:0005634">
    <property type="term" value="C:nucleus"/>
    <property type="evidence" value="ECO:0007669"/>
    <property type="project" value="TreeGrafter"/>
</dbReference>
<dbReference type="PROSITE" id="PS51399">
    <property type="entry name" value="SEP"/>
    <property type="match status" value="1"/>
</dbReference>
<dbReference type="AlphaFoldDB" id="A0A553NSI9"/>
<evidence type="ECO:0000313" key="4">
    <source>
        <dbReference type="EMBL" id="TRY68403.1"/>
    </source>
</evidence>
<evidence type="ECO:0000259" key="2">
    <source>
        <dbReference type="PROSITE" id="PS50033"/>
    </source>
</evidence>
<dbReference type="PROSITE" id="PS50033">
    <property type="entry name" value="UBX"/>
    <property type="match status" value="1"/>
</dbReference>
<dbReference type="Gene3D" id="3.10.20.90">
    <property type="entry name" value="Phosphatidylinositol 3-kinase Catalytic Subunit, Chain A, domain 1"/>
    <property type="match status" value="1"/>
</dbReference>
<evidence type="ECO:0000256" key="1">
    <source>
        <dbReference type="SAM" id="MobiDB-lite"/>
    </source>
</evidence>
<reference evidence="4 5" key="1">
    <citation type="journal article" date="2018" name="Nat. Ecol. Evol.">
        <title>Genomic signatures of mitonuclear coevolution across populations of Tigriopus californicus.</title>
        <authorList>
            <person name="Barreto F.S."/>
            <person name="Watson E.T."/>
            <person name="Lima T.G."/>
            <person name="Willett C.S."/>
            <person name="Edmands S."/>
            <person name="Li W."/>
            <person name="Burton R.S."/>
        </authorList>
    </citation>
    <scope>NUCLEOTIDE SEQUENCE [LARGE SCALE GENOMIC DNA]</scope>
    <source>
        <strain evidence="4 5">San Diego</strain>
    </source>
</reference>
<organism evidence="4 5">
    <name type="scientific">Tigriopus californicus</name>
    <name type="common">Marine copepod</name>
    <dbReference type="NCBI Taxonomy" id="6832"/>
    <lineage>
        <taxon>Eukaryota</taxon>
        <taxon>Metazoa</taxon>
        <taxon>Ecdysozoa</taxon>
        <taxon>Arthropoda</taxon>
        <taxon>Crustacea</taxon>
        <taxon>Multicrustacea</taxon>
        <taxon>Hexanauplia</taxon>
        <taxon>Copepoda</taxon>
        <taxon>Harpacticoida</taxon>
        <taxon>Harpacticidae</taxon>
        <taxon>Tigriopus</taxon>
    </lineage>
</organism>
<dbReference type="SUPFAM" id="SSF54236">
    <property type="entry name" value="Ubiquitin-like"/>
    <property type="match status" value="1"/>
</dbReference>